<accession>A0A495IL04</accession>
<dbReference type="AlphaFoldDB" id="A0A495IL04"/>
<reference evidence="1 2" key="1">
    <citation type="submission" date="2018-10" db="EMBL/GenBank/DDBJ databases">
        <title>Sequencing the genomes of 1000 actinobacteria strains.</title>
        <authorList>
            <person name="Klenk H.-P."/>
        </authorList>
    </citation>
    <scope>NUCLEOTIDE SEQUENCE [LARGE SCALE GENOMIC DNA]</scope>
    <source>
        <strain evidence="1 2">DSM 17894</strain>
    </source>
</reference>
<evidence type="ECO:0008006" key="3">
    <source>
        <dbReference type="Google" id="ProtNLM"/>
    </source>
</evidence>
<evidence type="ECO:0000313" key="2">
    <source>
        <dbReference type="Proteomes" id="UP000280008"/>
    </source>
</evidence>
<keyword evidence="2" id="KW-1185">Reference proteome</keyword>
<dbReference type="OrthoDB" id="5113156at2"/>
<protein>
    <recommendedName>
        <fullName evidence="3">Cytoskeletal protein CcmA (Bactofilin family)</fullName>
    </recommendedName>
</protein>
<name>A0A495IL04_9MICO</name>
<gene>
    <name evidence="1" type="ORF">C8E83_3283</name>
</gene>
<evidence type="ECO:0000313" key="1">
    <source>
        <dbReference type="EMBL" id="RKR76118.1"/>
    </source>
</evidence>
<dbReference type="EMBL" id="RBKS01000001">
    <property type="protein sequence ID" value="RKR76118.1"/>
    <property type="molecule type" value="Genomic_DNA"/>
</dbReference>
<sequence>MKKLTGVMAQALTIDEPVVLTGTAPHGILVCDGGSLDLRGGVDDRLTIEPGGYVLLSGSCQATVSIHEGGLLEVAGTLSGAVSRNDGELWAMSGSCIHGRTLSAAGFFIDLEADATPQEDAPRFRLTGTGHDLGIAD</sequence>
<proteinExistence type="predicted"/>
<organism evidence="1 2">
    <name type="scientific">Frondihabitans australicus</name>
    <dbReference type="NCBI Taxonomy" id="386892"/>
    <lineage>
        <taxon>Bacteria</taxon>
        <taxon>Bacillati</taxon>
        <taxon>Actinomycetota</taxon>
        <taxon>Actinomycetes</taxon>
        <taxon>Micrococcales</taxon>
        <taxon>Microbacteriaceae</taxon>
        <taxon>Frondihabitans</taxon>
    </lineage>
</organism>
<dbReference type="RefSeq" id="WP_121371064.1">
    <property type="nucleotide sequence ID" value="NZ_RBKS01000001.1"/>
</dbReference>
<dbReference type="Proteomes" id="UP000280008">
    <property type="component" value="Unassembled WGS sequence"/>
</dbReference>
<comment type="caution">
    <text evidence="1">The sequence shown here is derived from an EMBL/GenBank/DDBJ whole genome shotgun (WGS) entry which is preliminary data.</text>
</comment>